<dbReference type="InterPro" id="IPR001312">
    <property type="entry name" value="Hexokinase"/>
</dbReference>
<dbReference type="GO" id="GO:0005536">
    <property type="term" value="F:D-glucose binding"/>
    <property type="evidence" value="ECO:0007669"/>
    <property type="project" value="InterPro"/>
</dbReference>
<dbReference type="SUPFAM" id="SSF53067">
    <property type="entry name" value="Actin-like ATPase domain"/>
    <property type="match status" value="2"/>
</dbReference>
<dbReference type="Pfam" id="PF00349">
    <property type="entry name" value="Hexokinase_1"/>
    <property type="match status" value="1"/>
</dbReference>
<keyword evidence="1 3" id="KW-0418">Kinase</keyword>
<reference evidence="3 4" key="1">
    <citation type="submission" date="2020-05" db="EMBL/GenBank/DDBJ databases">
        <title>Identification and distribution of gene clusters putatively required for synthesis of sphingolipid metabolism inhibitors in phylogenetically diverse species of the filamentous fungus Fusarium.</title>
        <authorList>
            <person name="Kim H.-S."/>
            <person name="Busman M."/>
            <person name="Brown D.W."/>
            <person name="Divon H."/>
            <person name="Uhlig S."/>
            <person name="Proctor R.H."/>
        </authorList>
    </citation>
    <scope>NUCLEOTIDE SEQUENCE [LARGE SCALE GENOMIC DNA]</scope>
    <source>
        <strain evidence="3 4">NRRL 66235</strain>
    </source>
</reference>
<evidence type="ECO:0000256" key="1">
    <source>
        <dbReference type="RuleBase" id="RU362007"/>
    </source>
</evidence>
<dbReference type="InterPro" id="IPR043129">
    <property type="entry name" value="ATPase_NBD"/>
</dbReference>
<dbReference type="GO" id="GO:0001678">
    <property type="term" value="P:intracellular glucose homeostasis"/>
    <property type="evidence" value="ECO:0007669"/>
    <property type="project" value="InterPro"/>
</dbReference>
<dbReference type="EMBL" id="JAAOAN010000382">
    <property type="protein sequence ID" value="KAF5708615.1"/>
    <property type="molecule type" value="Genomic_DNA"/>
</dbReference>
<gene>
    <name evidence="3" type="ORF">FMUND_10527</name>
</gene>
<dbReference type="PANTHER" id="PTHR19443:SF24">
    <property type="entry name" value="PHOSPHOTRANSFERASE"/>
    <property type="match status" value="1"/>
</dbReference>
<dbReference type="PRINTS" id="PR00475">
    <property type="entry name" value="HEXOKINASE"/>
</dbReference>
<dbReference type="EC" id="2.7.1.-" evidence="1"/>
<evidence type="ECO:0000313" key="3">
    <source>
        <dbReference type="EMBL" id="KAF5708615.1"/>
    </source>
</evidence>
<dbReference type="Proteomes" id="UP000544331">
    <property type="component" value="Unassembled WGS sequence"/>
</dbReference>
<dbReference type="GO" id="GO:0005524">
    <property type="term" value="F:ATP binding"/>
    <property type="evidence" value="ECO:0007669"/>
    <property type="project" value="UniProtKB-UniRule"/>
</dbReference>
<accession>A0A8H6D9S5</accession>
<dbReference type="InterPro" id="IPR022672">
    <property type="entry name" value="Hexokinase_N"/>
</dbReference>
<dbReference type="PROSITE" id="PS51748">
    <property type="entry name" value="HEXOKINASE_2"/>
    <property type="match status" value="1"/>
</dbReference>
<comment type="caution">
    <text evidence="3">The sequence shown here is derived from an EMBL/GenBank/DDBJ whole genome shotgun (WGS) entry which is preliminary data.</text>
</comment>
<keyword evidence="1" id="KW-0324">Glycolysis</keyword>
<dbReference type="OrthoDB" id="419537at2759"/>
<keyword evidence="1" id="KW-0067">ATP-binding</keyword>
<name>A0A8H6D9S5_9HYPO</name>
<proteinExistence type="inferred from homology"/>
<dbReference type="GO" id="GO:0005829">
    <property type="term" value="C:cytosol"/>
    <property type="evidence" value="ECO:0007669"/>
    <property type="project" value="TreeGrafter"/>
</dbReference>
<dbReference type="GO" id="GO:0006013">
    <property type="term" value="P:mannose metabolic process"/>
    <property type="evidence" value="ECO:0007669"/>
    <property type="project" value="TreeGrafter"/>
</dbReference>
<dbReference type="CDD" id="cd24000">
    <property type="entry name" value="ASKHA_NBD_HK"/>
    <property type="match status" value="1"/>
</dbReference>
<dbReference type="GO" id="GO:0005739">
    <property type="term" value="C:mitochondrion"/>
    <property type="evidence" value="ECO:0007669"/>
    <property type="project" value="TreeGrafter"/>
</dbReference>
<dbReference type="Gene3D" id="3.30.420.40">
    <property type="match status" value="1"/>
</dbReference>
<dbReference type="GO" id="GO:0008865">
    <property type="term" value="F:fructokinase activity"/>
    <property type="evidence" value="ECO:0007669"/>
    <property type="project" value="TreeGrafter"/>
</dbReference>
<dbReference type="AlphaFoldDB" id="A0A8H6D9S5"/>
<dbReference type="PANTHER" id="PTHR19443">
    <property type="entry name" value="HEXOKINASE"/>
    <property type="match status" value="1"/>
</dbReference>
<dbReference type="GO" id="GO:0006096">
    <property type="term" value="P:glycolytic process"/>
    <property type="evidence" value="ECO:0007669"/>
    <property type="project" value="UniProtKB-UniPathway"/>
</dbReference>
<protein>
    <recommendedName>
        <fullName evidence="1">Phosphotransferase</fullName>
        <ecNumber evidence="1">2.7.1.-</ecNumber>
    </recommendedName>
</protein>
<dbReference type="GO" id="GO:0004340">
    <property type="term" value="F:glucokinase activity"/>
    <property type="evidence" value="ECO:0007669"/>
    <property type="project" value="TreeGrafter"/>
</dbReference>
<dbReference type="Gene3D" id="3.40.367.20">
    <property type="match status" value="1"/>
</dbReference>
<organism evidence="3 4">
    <name type="scientific">Fusarium mundagurra</name>
    <dbReference type="NCBI Taxonomy" id="1567541"/>
    <lineage>
        <taxon>Eukaryota</taxon>
        <taxon>Fungi</taxon>
        <taxon>Dikarya</taxon>
        <taxon>Ascomycota</taxon>
        <taxon>Pezizomycotina</taxon>
        <taxon>Sordariomycetes</taxon>
        <taxon>Hypocreomycetidae</taxon>
        <taxon>Hypocreales</taxon>
        <taxon>Nectriaceae</taxon>
        <taxon>Fusarium</taxon>
        <taxon>Fusarium fujikuroi species complex</taxon>
    </lineage>
</organism>
<dbReference type="GO" id="GO:0019158">
    <property type="term" value="F:mannokinase activity"/>
    <property type="evidence" value="ECO:0007669"/>
    <property type="project" value="TreeGrafter"/>
</dbReference>
<keyword evidence="4" id="KW-1185">Reference proteome</keyword>
<evidence type="ECO:0000313" key="4">
    <source>
        <dbReference type="Proteomes" id="UP000544331"/>
    </source>
</evidence>
<sequence length="426" mass="46530">MSVTFQKTLLAAIIESLLRAKSLVQSLLAYWGSYLGLETSTKTPVANTPRNSTQDFLKETEALFLDPVSHDGLQQLSHNLRKQLLGRLETDMKCMLLSDSHQLPRRTEVGRFVALDVGGSAFRVALVELCGRMSNIGDESRIVSMRNFHITPEIKALEGMAFFDWMAERILETLSTELEQHDRSDGPLPMSMAWSFPIEQTSLAGGNLQGMGKGFAACNDLLDQDLGEIVRTACLNRDHDVELRAIVNDSSACLLSESYNDNTTRFSLILGTGVNLAAYLPGLLEVVLASLQKPYSFSTKKLSIIERRSSALVSAGVHAFWNLRIDSQNTFVSTLSRGPSERDSAEADRDLAETTVAYNGGVIESYPGYLDSCQEYLNGLVATHKEKKSGNRTIKLVSAKESSLMGAAVALASLEEVVEGPLGVVG</sequence>
<dbReference type="GO" id="GO:0006006">
    <property type="term" value="P:glucose metabolic process"/>
    <property type="evidence" value="ECO:0007669"/>
    <property type="project" value="TreeGrafter"/>
</dbReference>
<feature type="domain" description="Hexokinase N-terminal" evidence="2">
    <location>
        <begin position="68"/>
        <end position="259"/>
    </location>
</feature>
<keyword evidence="1" id="KW-0808">Transferase</keyword>
<keyword evidence="1" id="KW-0547">Nucleotide-binding</keyword>
<evidence type="ECO:0000259" key="2">
    <source>
        <dbReference type="Pfam" id="PF00349"/>
    </source>
</evidence>
<comment type="similarity">
    <text evidence="1">Belongs to the hexokinase family.</text>
</comment>
<dbReference type="UniPathway" id="UPA00109">
    <property type="reaction ID" value="UER00180"/>
</dbReference>